<dbReference type="NCBIfam" id="NF006155">
    <property type="entry name" value="PRK08298.1"/>
    <property type="match status" value="1"/>
</dbReference>
<dbReference type="InterPro" id="IPR016193">
    <property type="entry name" value="Cytidine_deaminase-like"/>
</dbReference>
<dbReference type="SUPFAM" id="SSF53927">
    <property type="entry name" value="Cytidine deaminase-like"/>
    <property type="match status" value="1"/>
</dbReference>
<dbReference type="Proteomes" id="UP001079657">
    <property type="component" value="Unassembled WGS sequence"/>
</dbReference>
<dbReference type="CDD" id="cd01283">
    <property type="entry name" value="cytidine_deaminase"/>
    <property type="match status" value="1"/>
</dbReference>
<organism evidence="1 2">
    <name type="scientific">Clostridium ganghwense</name>
    <dbReference type="NCBI Taxonomy" id="312089"/>
    <lineage>
        <taxon>Bacteria</taxon>
        <taxon>Bacillati</taxon>
        <taxon>Bacillota</taxon>
        <taxon>Clostridia</taxon>
        <taxon>Eubacteriales</taxon>
        <taxon>Clostridiaceae</taxon>
        <taxon>Clostridium</taxon>
    </lineage>
</organism>
<comment type="caution">
    <text evidence="1">The sequence shown here is derived from an EMBL/GenBank/DDBJ whole genome shotgun (WGS) entry which is preliminary data.</text>
</comment>
<proteinExistence type="predicted"/>
<gene>
    <name evidence="1" type="ORF">OXH55_06320</name>
</gene>
<accession>A0ABT4CMH4</accession>
<dbReference type="EMBL" id="JAPQES010000001">
    <property type="protein sequence ID" value="MCY6370245.1"/>
    <property type="molecule type" value="Genomic_DNA"/>
</dbReference>
<dbReference type="GO" id="GO:0004126">
    <property type="term" value="F:cytidine deaminase activity"/>
    <property type="evidence" value="ECO:0007669"/>
    <property type="project" value="UniProtKB-EC"/>
</dbReference>
<reference evidence="1" key="1">
    <citation type="submission" date="2022-12" db="EMBL/GenBank/DDBJ databases">
        <authorList>
            <person name="Wang J."/>
        </authorList>
    </citation>
    <scope>NUCLEOTIDE SEQUENCE</scope>
    <source>
        <strain evidence="1">HY-42-06</strain>
    </source>
</reference>
<dbReference type="Gene3D" id="3.40.140.10">
    <property type="entry name" value="Cytidine Deaminase, domain 2"/>
    <property type="match status" value="1"/>
</dbReference>
<keyword evidence="2" id="KW-1185">Reference proteome</keyword>
<keyword evidence="1" id="KW-0378">Hydrolase</keyword>
<dbReference type="EC" id="3.5.4.5" evidence="1"/>
<sequence length="135" mass="15671">MNIEQELYKRAVDFIKQRYPIDWGGAAVMYTEDGDFLISVAPEVHNEGASLCIETGAICEAHKLMKKVTHSICVVRDDENSPFKILTPCGICQERLFYWGDDVKVGVYSKEDKIIFKTLKEVQPYYWYEAYRDDE</sequence>
<evidence type="ECO:0000313" key="2">
    <source>
        <dbReference type="Proteomes" id="UP001079657"/>
    </source>
</evidence>
<protein>
    <submittedName>
        <fullName evidence="1">Cytidine deaminase</fullName>
        <ecNumber evidence="1">3.5.4.5</ecNumber>
    </submittedName>
</protein>
<evidence type="ECO:0000313" key="1">
    <source>
        <dbReference type="EMBL" id="MCY6370245.1"/>
    </source>
</evidence>
<dbReference type="RefSeq" id="WP_268048932.1">
    <property type="nucleotide sequence ID" value="NZ_JAPQES010000001.1"/>
</dbReference>
<name>A0ABT4CMH4_9CLOT</name>